<dbReference type="PANTHER" id="PTHR30289">
    <property type="entry name" value="UNCHARACTERIZED PROTEIN YBCL-RELATED"/>
    <property type="match status" value="1"/>
</dbReference>
<organism evidence="2 3">
    <name type="scientific">Acinetobacter pittii</name>
    <name type="common">Acinetobacter genomosp. 3</name>
    <dbReference type="NCBI Taxonomy" id="48296"/>
    <lineage>
        <taxon>Bacteria</taxon>
        <taxon>Pseudomonadati</taxon>
        <taxon>Pseudomonadota</taxon>
        <taxon>Gammaproteobacteria</taxon>
        <taxon>Moraxellales</taxon>
        <taxon>Moraxellaceae</taxon>
        <taxon>Acinetobacter</taxon>
        <taxon>Acinetobacter calcoaceticus/baumannii complex</taxon>
    </lineage>
</organism>
<evidence type="ECO:0000313" key="2">
    <source>
        <dbReference type="EMBL" id="USU94958.1"/>
    </source>
</evidence>
<dbReference type="AlphaFoldDB" id="A0AAE9S8Y0"/>
<gene>
    <name evidence="2" type="ORF">MWH18_01280</name>
</gene>
<proteinExistence type="predicted"/>
<evidence type="ECO:0000313" key="3">
    <source>
        <dbReference type="Proteomes" id="UP001055514"/>
    </source>
</evidence>
<dbReference type="InterPro" id="IPR008914">
    <property type="entry name" value="PEBP"/>
</dbReference>
<dbReference type="Gene3D" id="3.90.280.10">
    <property type="entry name" value="PEBP-like"/>
    <property type="match status" value="1"/>
</dbReference>
<reference evidence="2" key="1">
    <citation type="submission" date="2022-04" db="EMBL/GenBank/DDBJ databases">
        <title>Emergence of ST220 Acinetobacter pittii strain in bloodstream infection, which co-producing chromosomal NDM-1 and OXA-820 carbapenemases.</title>
        <authorList>
            <person name="Tian C."/>
            <person name="Xing M."/>
            <person name="Fu L."/>
            <person name="Xia D."/>
        </authorList>
    </citation>
    <scope>NUCLEOTIDE SEQUENCE</scope>
    <source>
        <strain evidence="2">TCM</strain>
    </source>
</reference>
<dbReference type="PANTHER" id="PTHR30289:SF1">
    <property type="entry name" value="PEBP (PHOSPHATIDYLETHANOLAMINE-BINDING PROTEIN) FAMILY PROTEIN"/>
    <property type="match status" value="1"/>
</dbReference>
<dbReference type="SUPFAM" id="SSF49777">
    <property type="entry name" value="PEBP-like"/>
    <property type="match status" value="1"/>
</dbReference>
<dbReference type="CDD" id="cd00865">
    <property type="entry name" value="PEBP_bact_arch"/>
    <property type="match status" value="1"/>
</dbReference>
<keyword evidence="2" id="KW-0649">Protein kinase inhibitor</keyword>
<feature type="chain" id="PRO_5042081735" evidence="1">
    <location>
        <begin position="21"/>
        <end position="178"/>
    </location>
</feature>
<protein>
    <submittedName>
        <fullName evidence="2">YbhB/YbcL family Raf kinase inhibitor-like protein</fullName>
    </submittedName>
</protein>
<keyword evidence="1" id="KW-0732">Signal</keyword>
<dbReference type="Proteomes" id="UP001055514">
    <property type="component" value="Chromosome"/>
</dbReference>
<dbReference type="GO" id="GO:0004860">
    <property type="term" value="F:protein kinase inhibitor activity"/>
    <property type="evidence" value="ECO:0007669"/>
    <property type="project" value="UniProtKB-KW"/>
</dbReference>
<dbReference type="RefSeq" id="WP_017481767.1">
    <property type="nucleotide sequence ID" value="NZ_BBTR01000010.1"/>
</dbReference>
<accession>A0AAE9S8Y0</accession>
<dbReference type="NCBIfam" id="TIGR00481">
    <property type="entry name" value="YbhB/YbcL family Raf kinase inhibitor-like protein"/>
    <property type="match status" value="1"/>
</dbReference>
<sequence>MNKIALAFLLPLITCTHLSAAEFQLKSSDITANKFMKKDQEFQGFGCEGGNKSPQLSWSGAPSGTKAYAIMAYDPDAPSGSGWWHWQAVNIPLEVTSVSSGTGHFNNKDVIEIKNDYGQTGFGGACPPKGHGIHHYQFTVYALSEKLDLPPNASAALTGYMVKAHSLASSTIVALYQK</sequence>
<name>A0AAE9S8Y0_ACIPI</name>
<evidence type="ECO:0000256" key="1">
    <source>
        <dbReference type="SAM" id="SignalP"/>
    </source>
</evidence>
<dbReference type="InterPro" id="IPR005247">
    <property type="entry name" value="YbhB_YbcL/LppC-like"/>
</dbReference>
<feature type="signal peptide" evidence="1">
    <location>
        <begin position="1"/>
        <end position="20"/>
    </location>
</feature>
<dbReference type="EMBL" id="CP095407">
    <property type="protein sequence ID" value="USU94958.1"/>
    <property type="molecule type" value="Genomic_DNA"/>
</dbReference>
<dbReference type="InterPro" id="IPR036610">
    <property type="entry name" value="PEBP-like_sf"/>
</dbReference>
<dbReference type="Pfam" id="PF01161">
    <property type="entry name" value="PBP"/>
    <property type="match status" value="1"/>
</dbReference>